<dbReference type="EnsemblMetazoa" id="GPPI045446-RA">
    <property type="protein sequence ID" value="GPPI045446-PA"/>
    <property type="gene ID" value="GPPI045446"/>
</dbReference>
<evidence type="ECO:0000313" key="1">
    <source>
        <dbReference type="EnsemblMetazoa" id="GPPI045446-PA"/>
    </source>
</evidence>
<dbReference type="STRING" id="67801.A0A1B0BZY1"/>
<dbReference type="InterPro" id="IPR050645">
    <property type="entry name" value="Histidine_acid_phosphatase"/>
</dbReference>
<dbReference type="VEuPathDB" id="VectorBase:GPPI045446"/>
<dbReference type="PANTHER" id="PTHR11567:SF25">
    <property type="entry name" value="PROTEIN FRA10AC1"/>
    <property type="match status" value="1"/>
</dbReference>
<dbReference type="GO" id="GO:0016791">
    <property type="term" value="F:phosphatase activity"/>
    <property type="evidence" value="ECO:0007669"/>
    <property type="project" value="TreeGrafter"/>
</dbReference>
<reference evidence="2" key="1">
    <citation type="submission" date="2015-01" db="EMBL/GenBank/DDBJ databases">
        <authorList>
            <person name="Aksoy S."/>
            <person name="Warren W."/>
            <person name="Wilson R.K."/>
        </authorList>
    </citation>
    <scope>NUCLEOTIDE SEQUENCE [LARGE SCALE GENOMIC DNA]</scope>
    <source>
        <strain evidence="2">IAEA</strain>
    </source>
</reference>
<keyword evidence="2" id="KW-1185">Reference proteome</keyword>
<reference evidence="1" key="2">
    <citation type="submission" date="2020-05" db="UniProtKB">
        <authorList>
            <consortium name="EnsemblMetazoa"/>
        </authorList>
    </citation>
    <scope>IDENTIFICATION</scope>
    <source>
        <strain evidence="1">IAEA</strain>
    </source>
</reference>
<dbReference type="Proteomes" id="UP000092460">
    <property type="component" value="Unassembled WGS sequence"/>
</dbReference>
<dbReference type="EMBL" id="JXJN01023324">
    <property type="status" value="NOT_ANNOTATED_CDS"/>
    <property type="molecule type" value="Genomic_DNA"/>
</dbReference>
<organism evidence="1 2">
    <name type="scientific">Glossina palpalis gambiensis</name>
    <dbReference type="NCBI Taxonomy" id="67801"/>
    <lineage>
        <taxon>Eukaryota</taxon>
        <taxon>Metazoa</taxon>
        <taxon>Ecdysozoa</taxon>
        <taxon>Arthropoda</taxon>
        <taxon>Hexapoda</taxon>
        <taxon>Insecta</taxon>
        <taxon>Pterygota</taxon>
        <taxon>Neoptera</taxon>
        <taxon>Endopterygota</taxon>
        <taxon>Diptera</taxon>
        <taxon>Brachycera</taxon>
        <taxon>Muscomorpha</taxon>
        <taxon>Hippoboscoidea</taxon>
        <taxon>Glossinidae</taxon>
        <taxon>Glossina</taxon>
    </lineage>
</organism>
<sequence length="262" mass="30961">MFSKCLKSLNDRERHEYILRSFVLNKKHVECRKHKRDIDIIREHHRFLWSDNEKEVNASANESWEVRLARRYYDKLFKEYCIAELSRYKENKIALRWRTEAEVVAGIGQFQCGSRKCSTRDGLRTWEVNFVYQEQGDRKNALVKLRLCSEHSVQLNYRSKKREIKRLKNGECSKCPAVQPNLGKSKSSKNEISATCFEGKGLNDTNDISYLETSSYDAEYGKTQNENVTNLTDNVWNDKLNVESETMSRETEFERYLEDLLL</sequence>
<name>A0A1B0BZY1_9MUSC</name>
<proteinExistence type="predicted"/>
<accession>A0A1B0BZY1</accession>
<protein>
    <submittedName>
        <fullName evidence="1">Uncharacterized protein</fullName>
    </submittedName>
</protein>
<dbReference type="InterPro" id="IPR019129">
    <property type="entry name" value="Folate-sensitive_fs_Fra10Ac1"/>
</dbReference>
<dbReference type="Pfam" id="PF09725">
    <property type="entry name" value="Fra10Ac1"/>
    <property type="match status" value="1"/>
</dbReference>
<dbReference type="AlphaFoldDB" id="A0A1B0BZY1"/>
<evidence type="ECO:0000313" key="2">
    <source>
        <dbReference type="Proteomes" id="UP000092460"/>
    </source>
</evidence>
<dbReference type="PANTHER" id="PTHR11567">
    <property type="entry name" value="ACID PHOSPHATASE-RELATED"/>
    <property type="match status" value="1"/>
</dbReference>